<protein>
    <submittedName>
        <fullName evidence="1">Uncharacterized protein</fullName>
    </submittedName>
</protein>
<evidence type="ECO:0000313" key="2">
    <source>
        <dbReference type="Proteomes" id="UP000239471"/>
    </source>
</evidence>
<dbReference type="Proteomes" id="UP000239471">
    <property type="component" value="Unassembled WGS sequence"/>
</dbReference>
<accession>A0A2T0BKZ3</accession>
<dbReference type="OrthoDB" id="72638at2"/>
<keyword evidence="2" id="KW-1185">Reference proteome</keyword>
<dbReference type="SUPFAM" id="SSF52540">
    <property type="entry name" value="P-loop containing nucleoside triphosphate hydrolases"/>
    <property type="match status" value="1"/>
</dbReference>
<comment type="caution">
    <text evidence="1">The sequence shown here is derived from an EMBL/GenBank/DDBJ whole genome shotgun (WGS) entry which is preliminary data.</text>
</comment>
<gene>
    <name evidence="1" type="ORF">CLVI_00810</name>
</gene>
<sequence>MGEIKVSVKREKENSYQFDIRMGGIRTRPTIECTEESALLIQKQLSFVNENPELFNVDEPLILSEFISRIYGLYGENASISQGNELINATISETTKILRVLIKKTSIVRKSPVGELMIKAKCTFSTFIRLLFLGQFGTGKSTIVKKLSNIPDDVDFPVVDTARTTIHDTHYIFKDKDLYKEFTFSVDFKPNFEIFRLVSECYTRAVDKIFIGIQENKSKNEIRDKSMMDFVSDPDKIFKIEYVLGKYYEIDNSKRNLEDKLLQIKFWDKTFEDIYTMIINFVIDNVQGFSDKSENNIAIEKNIRDLFLKDENLKGELGNLVWGVVEILEEKIKIICSELEQNGMGNMVKDGNYIVGFKNDNYIIERMEEYVTPFSSTSIKNFTNIITPLVQSIAIEIPYNEKLSKANKSKVICITDTVGFEHRKTDDTGSLEGSTNYIYNNYDIIGIVDSAKQSMNGTTENILREIYNNADKSKVMLMYTFYDDFTKKDFEDDIDKNNFLIDIQNTTFRKIDATESVHNFISSIQKNTLFLKGLMLNDNRCIDKLLTSIQDHFINLYDYKTFILKDTKKPIMAFNYKRLALVFSKAQDDFIKQQTNLYLQNYTHYKTTEALTNRLSNGQTYFSGVTKTLKPVDDFCSILMSKIELFIKNPDNINFYIKTTIPNHSERVIDWLKEEISGNLKIIVKRIFVETRTKTWYNLYMDGDSGVDYRRRTGILKELNNILPELDIEYTTFADRWIDEIESIFEKVLNDMKNY</sequence>
<dbReference type="InterPro" id="IPR027417">
    <property type="entry name" value="P-loop_NTPase"/>
</dbReference>
<reference evidence="1 2" key="1">
    <citation type="submission" date="2018-03" db="EMBL/GenBank/DDBJ databases">
        <title>Genome sequence of Clostridium vincentii DSM 10228.</title>
        <authorList>
            <person name="Poehlein A."/>
            <person name="Daniel R."/>
        </authorList>
    </citation>
    <scope>NUCLEOTIDE SEQUENCE [LARGE SCALE GENOMIC DNA]</scope>
    <source>
        <strain evidence="1 2">DSM 10228</strain>
    </source>
</reference>
<name>A0A2T0BKZ3_9CLOT</name>
<organism evidence="1 2">
    <name type="scientific">Clostridium vincentii</name>
    <dbReference type="NCBI Taxonomy" id="52704"/>
    <lineage>
        <taxon>Bacteria</taxon>
        <taxon>Bacillati</taxon>
        <taxon>Bacillota</taxon>
        <taxon>Clostridia</taxon>
        <taxon>Eubacteriales</taxon>
        <taxon>Clostridiaceae</taxon>
        <taxon>Clostridium</taxon>
    </lineage>
</organism>
<dbReference type="AlphaFoldDB" id="A0A2T0BKZ3"/>
<dbReference type="RefSeq" id="WP_106058137.1">
    <property type="nucleotide sequence ID" value="NZ_PVXQ01000001.1"/>
</dbReference>
<evidence type="ECO:0000313" key="1">
    <source>
        <dbReference type="EMBL" id="PRR84558.1"/>
    </source>
</evidence>
<dbReference type="EMBL" id="PVXQ01000001">
    <property type="protein sequence ID" value="PRR84558.1"/>
    <property type="molecule type" value="Genomic_DNA"/>
</dbReference>
<proteinExistence type="predicted"/>